<name>A0A0G0Q2R8_9BACT</name>
<dbReference type="AlphaFoldDB" id="A0A0G0Q2R8"/>
<comment type="caution">
    <text evidence="1">The sequence shown here is derived from an EMBL/GenBank/DDBJ whole genome shotgun (WGS) entry which is preliminary data.</text>
</comment>
<evidence type="ECO:0008006" key="3">
    <source>
        <dbReference type="Google" id="ProtNLM"/>
    </source>
</evidence>
<evidence type="ECO:0000313" key="1">
    <source>
        <dbReference type="EMBL" id="KKR34659.1"/>
    </source>
</evidence>
<gene>
    <name evidence="1" type="ORF">UT67_C0009G0004</name>
</gene>
<protein>
    <recommendedName>
        <fullName evidence="3">KTSC domain-containing protein</fullName>
    </recommendedName>
</protein>
<accession>A0A0G0Q2R8</accession>
<organism evidence="1 2">
    <name type="scientific">Candidatus Magasanikbacteria bacterium GW2011_GWA2_40_10</name>
    <dbReference type="NCBI Taxonomy" id="1619037"/>
    <lineage>
        <taxon>Bacteria</taxon>
        <taxon>Candidatus Magasanikiibacteriota</taxon>
    </lineage>
</organism>
<dbReference type="Proteomes" id="UP000034855">
    <property type="component" value="Unassembled WGS sequence"/>
</dbReference>
<evidence type="ECO:0000313" key="2">
    <source>
        <dbReference type="Proteomes" id="UP000034855"/>
    </source>
</evidence>
<reference evidence="1 2" key="1">
    <citation type="journal article" date="2015" name="Nature">
        <title>rRNA introns, odd ribosomes, and small enigmatic genomes across a large radiation of phyla.</title>
        <authorList>
            <person name="Brown C.T."/>
            <person name="Hug L.A."/>
            <person name="Thomas B.C."/>
            <person name="Sharon I."/>
            <person name="Castelle C.J."/>
            <person name="Singh A."/>
            <person name="Wilkins M.J."/>
            <person name="Williams K.H."/>
            <person name="Banfield J.F."/>
        </authorList>
    </citation>
    <scope>NUCLEOTIDE SEQUENCE [LARGE SCALE GENOMIC DNA]</scope>
</reference>
<proteinExistence type="predicted"/>
<sequence length="78" mass="8869">MKSKRVLRLEVARNSKVVRIEFDPDGMTTRYHFKNGSTYTFIDASSEAYKKTAEATYKGAEALRVASDKLFRMELATA</sequence>
<dbReference type="EMBL" id="LBXR01000009">
    <property type="protein sequence ID" value="KKR34659.1"/>
    <property type="molecule type" value="Genomic_DNA"/>
</dbReference>